<dbReference type="PANTHER" id="PTHR16207:SF11">
    <property type="entry name" value="SET DOMAIN-CONTAINING PROTEIN"/>
    <property type="match status" value="1"/>
</dbReference>
<dbReference type="Proteomes" id="UP000001593">
    <property type="component" value="Unassembled WGS sequence"/>
</dbReference>
<dbReference type="Pfam" id="PF12509">
    <property type="entry name" value="DUF3715"/>
    <property type="match status" value="1"/>
</dbReference>
<accession>A7SEJ9</accession>
<feature type="compositionally biased region" description="Low complexity" evidence="2">
    <location>
        <begin position="810"/>
        <end position="822"/>
    </location>
</feature>
<feature type="compositionally biased region" description="Pro residues" evidence="2">
    <location>
        <begin position="1951"/>
        <end position="1976"/>
    </location>
</feature>
<evidence type="ECO:0000256" key="1">
    <source>
        <dbReference type="ARBA" id="ARBA00008058"/>
    </source>
</evidence>
<feature type="region of interest" description="Disordered" evidence="2">
    <location>
        <begin position="2309"/>
        <end position="2389"/>
    </location>
</feature>
<dbReference type="OMA" id="RTEGPTH"/>
<protein>
    <recommendedName>
        <fullName evidence="8">DUF3715 domain-containing protein</fullName>
    </recommendedName>
</protein>
<feature type="compositionally biased region" description="Basic and acidic residues" evidence="2">
    <location>
        <begin position="1218"/>
        <end position="1229"/>
    </location>
</feature>
<dbReference type="GO" id="GO:0045814">
    <property type="term" value="P:negative regulation of gene expression, epigenetic"/>
    <property type="evidence" value="ECO:0007669"/>
    <property type="project" value="InterPro"/>
</dbReference>
<evidence type="ECO:0008006" key="8">
    <source>
        <dbReference type="Google" id="ProtNLM"/>
    </source>
</evidence>
<feature type="compositionally biased region" description="Basic and acidic residues" evidence="2">
    <location>
        <begin position="8"/>
        <end position="22"/>
    </location>
</feature>
<feature type="region of interest" description="Disordered" evidence="2">
    <location>
        <begin position="1003"/>
        <end position="1370"/>
    </location>
</feature>
<evidence type="ECO:0000313" key="6">
    <source>
        <dbReference type="EMBL" id="EDO37875.1"/>
    </source>
</evidence>
<feature type="region of interest" description="Disordered" evidence="2">
    <location>
        <begin position="1"/>
        <end position="59"/>
    </location>
</feature>
<feature type="compositionally biased region" description="Basic residues" evidence="2">
    <location>
        <begin position="308"/>
        <end position="324"/>
    </location>
</feature>
<feature type="domain" description="TASOR PIN" evidence="5">
    <location>
        <begin position="2133"/>
        <end position="2274"/>
    </location>
</feature>
<dbReference type="PANTHER" id="PTHR16207">
    <property type="entry name" value="SET DOMAIN-CONTAINING PROTEIN"/>
    <property type="match status" value="1"/>
</dbReference>
<reference evidence="6 7" key="1">
    <citation type="journal article" date="2007" name="Science">
        <title>Sea anemone genome reveals ancestral eumetazoan gene repertoire and genomic organization.</title>
        <authorList>
            <person name="Putnam N.H."/>
            <person name="Srivastava M."/>
            <person name="Hellsten U."/>
            <person name="Dirks B."/>
            <person name="Chapman J."/>
            <person name="Salamov A."/>
            <person name="Terry A."/>
            <person name="Shapiro H."/>
            <person name="Lindquist E."/>
            <person name="Kapitonov V.V."/>
            <person name="Jurka J."/>
            <person name="Genikhovich G."/>
            <person name="Grigoriev I.V."/>
            <person name="Lucas S.M."/>
            <person name="Steele R.E."/>
            <person name="Finnerty J.R."/>
            <person name="Technau U."/>
            <person name="Martindale M.Q."/>
            <person name="Rokhsar D.S."/>
        </authorList>
    </citation>
    <scope>NUCLEOTIDE SEQUENCE [LARGE SCALE GENOMIC DNA]</scope>
    <source>
        <strain evidence="7">CH2 X CH6</strain>
    </source>
</reference>
<feature type="compositionally biased region" description="Polar residues" evidence="2">
    <location>
        <begin position="1233"/>
        <end position="1259"/>
    </location>
</feature>
<feature type="compositionally biased region" description="Basic and acidic residues" evidence="2">
    <location>
        <begin position="2378"/>
        <end position="2389"/>
    </location>
</feature>
<feature type="compositionally biased region" description="Polar residues" evidence="2">
    <location>
        <begin position="2309"/>
        <end position="2354"/>
    </location>
</feature>
<feature type="compositionally biased region" description="Basic and acidic residues" evidence="2">
    <location>
        <begin position="1143"/>
        <end position="1180"/>
    </location>
</feature>
<feature type="compositionally biased region" description="Basic and acidic residues" evidence="2">
    <location>
        <begin position="1071"/>
        <end position="1121"/>
    </location>
</feature>
<feature type="domain" description="TASOR alpha/beta" evidence="4">
    <location>
        <begin position="2033"/>
        <end position="2126"/>
    </location>
</feature>
<feature type="compositionally biased region" description="Polar residues" evidence="2">
    <location>
        <begin position="1463"/>
        <end position="1476"/>
    </location>
</feature>
<organism evidence="6 7">
    <name type="scientific">Nematostella vectensis</name>
    <name type="common">Starlet sea anemone</name>
    <dbReference type="NCBI Taxonomy" id="45351"/>
    <lineage>
        <taxon>Eukaryota</taxon>
        <taxon>Metazoa</taxon>
        <taxon>Cnidaria</taxon>
        <taxon>Anthozoa</taxon>
        <taxon>Hexacorallia</taxon>
        <taxon>Actiniaria</taxon>
        <taxon>Edwardsiidae</taxon>
        <taxon>Nematostella</taxon>
    </lineage>
</organism>
<feature type="compositionally biased region" description="Basic and acidic residues" evidence="2">
    <location>
        <begin position="1694"/>
        <end position="1712"/>
    </location>
</feature>
<feature type="compositionally biased region" description="Basic and acidic residues" evidence="2">
    <location>
        <begin position="1319"/>
        <end position="1331"/>
    </location>
</feature>
<dbReference type="Pfam" id="PF23314">
    <property type="entry name" value="TASOR_alpha-beta"/>
    <property type="match status" value="1"/>
</dbReference>
<evidence type="ECO:0000256" key="2">
    <source>
        <dbReference type="SAM" id="MobiDB-lite"/>
    </source>
</evidence>
<feature type="region of interest" description="Disordered" evidence="2">
    <location>
        <begin position="1453"/>
        <end position="1476"/>
    </location>
</feature>
<keyword evidence="7" id="KW-1185">Reference proteome</keyword>
<name>A7SEJ9_NEMVE</name>
<dbReference type="InterPro" id="IPR046432">
    <property type="entry name" value="TASOR"/>
</dbReference>
<proteinExistence type="inferred from homology"/>
<feature type="region of interest" description="Disordered" evidence="2">
    <location>
        <begin position="1949"/>
        <end position="1982"/>
    </location>
</feature>
<feature type="compositionally biased region" description="Basic and acidic residues" evidence="2">
    <location>
        <begin position="896"/>
        <end position="906"/>
    </location>
</feature>
<feature type="domain" description="TASOR pseudo-PARP" evidence="3">
    <location>
        <begin position="139"/>
        <end position="287"/>
    </location>
</feature>
<feature type="region of interest" description="Disordered" evidence="2">
    <location>
        <begin position="307"/>
        <end position="326"/>
    </location>
</feature>
<comment type="similarity">
    <text evidence="1">Belongs to the TASOR family.</text>
</comment>
<sequence>MIAVKEAASNEKVARNQRRNETDALPGSPISDLSDEDTPLNSRLSTKNSTNPGRIMNKTPLKKPLINKKNGFVIPRKKKLVKELLQKQGFNTREGKDLLRNVEVAVRDPGSWSSIKIENLEFVHNDKLSSEFSAKKKSMRLAETKGNDDKLAFLFKSSRTEVKDICENGLATGSSKTVTLGDPSMGVYACRYADVVQKRPFQAGDEGYLLVFKVCKGKVKPVFETPCGSETLLEPTPNYDCHVSKTMHNLPPQPPFSSLYYSTQYYFFEFDEEGADFHVKRPRHVLPYAVLTLSVPVIEEPKLIPQQKTKKALKGPPHQRHNARKSAYSSIKTMSRKFYCNKYSYASSYAQPSRLMFINFGKSYCFTEQTGSLFTSNRQVVWTGRLANKENNVANISLVSYSRKRQKLPFDIGEEIKIINKIAFELLRPLLPCPLFKSGMPTVTRVCKELLPGGQYTYFEVRCSDGKENKLVKLVSFLEAHEWASVLQYEGGAYYIYLLPTSQLTHDLAITDYHSPKRLHVLMFVKRERMLPPYQDVSFEEVTSEIELGRKMMEELRTKKDIELSICRKLQQKENSVRVEEAKSAKDVLPLLSQLKGDICGEPMNVETPLDNKTSKSLNGAYLPRVLVDNTEMNAVAVENSKTDTTTRLDFKPILSIVEKLKNILADSPGNDSEPIKNVVVSSTASDIVKDPGYHTALRQIKDSSERLLVLSTKQEDRAKATKLLKNLDSLEELVAAEKGVVSSCLESDKEPVTSPVTLPDSVPGLPAVPSIMHQARDSPPLLTFFSRNDIIPGLDLNTQSTEDEKSDIPFPVTSPVTPATTTKKDKPKKNNAIDKVTTVRKDVQESFKEDAIPDIPSTTYERQLSENAQEVNKGKTANETDTWEKIKGGVLQGEMSDKPEVHEKPSNLADLGTSSTKTLAEKRGTQAIQAVYEILGLTALKASLSRTPDEDKTPVSLNLETEHYRGQQICSTTITQDNHVPETTLAEKRGAEAIQNVYNIRGLNPEGMSSCDESSNKENEEIQKDASKESDKVSKRSSVKDKSQSPSKAESSERTPGKTTEKSPSGKGVRGKDERKDSPKEARKKTSPEKRSQGARSSKGDEKRVNKKISPKDRYRDHYRPASTTPEKQINDRSKRNGPRSDPSKHREWDARTHSRERSSEREHHNGKSRRDLFREKVRNRLQLNRGQSRDLEPFGRSESPSYVPRRYDYYNTSRGSSRDSSRDRSPDHYQSPATSDRSPNHYQSPTKPGNQQLSRSSSLERDAVTYNRLRAAPYKISSRSPESRPSDRHPRHGYNEPRSPQMERPSMSSQWPVGDAYRTEGPTHGDAYRTEGPTRGAYRTEGPTHGAYRTEGPTHGYSTQQRTSDISHDTYASNGRVEFLDYERASMEINGHSYRYTVSNHSGNFATPQDLSSDSYKDPMLYNTGTHPMYTYGTNEGQSYCDPVEQECLQRHNDSKEETESVVSQTSNSLSGNRDSYRLCDMDISDNDSVTNDPGHHIIALPTEQRTYGGECKRNNTSPIDFYGPDPKRPCLSDGSADPNSSYEDACPQYEPYGPVSPTVSNEPDVNSRCSSPIERTVSSQNTTEGGLAVTISHDIHDVPRSTSRSQRKDLGGKSDRPRSADNRNKRDKRKISPARSGQSGKTSNKQSPRQTSRRKRPNTEEVDLSHKLTNRKRQRKVTVCGPSGVQTTHAKSSESEKRHGLPRLERKDNAGSYPRQGSEVSSIDTGDGEFSVGKERALDLKNSLDISSETEDLRDALTRAREGKARADTYERRSSCKEMGRRGKTRFFDISDRENSARKNDDCNSLQRSLGESLSKKSISDVITATGRNSGEQTATANLESTNIYHNLATASISSTVNVLDQVMLNGIQNLRNLQTENDISDKLNVGLTTGMPNVDLTSPEGNSAGPAHTDLNSNILGQAQSIIANQQTGKARDPRIKGSIVTVEELPPLPPLPPPDAQPPSLPPQPPQPPQPQQASQSQDILALFAEAIKFGVEQGMAAKEAEAQAKMNKKKRKDDQALSRSQNRKDFCFFYVYNPEVEADQECEKVKEHMVKNGKTYLDITNPANVPMLDTCELRVLARRRYINSIHRIAHLYKLKQNPSVKFALFTSSNDVASHSRHYSTIFPGVGGVLLPDDGILRTCDPAELEALLMLIEEQNEHHQKVLWVMNIRSLAYKKLASTRPLTWRDSFVLDLLRKYRERRYVNILNRNYVSENVTSIQRYLETTLKQQSELMSSYRHFIFLSEKRPERQWFLSRGIGFMGVREYLHTYARTEAKTQQLLSRCTYKPHECMTDEAMRRYQQTLSREGISTPTADDSSTVNTPSSEISESPQNTPSRELTKSVDSGVSSGPQPRRTFSRSLSLGPSSASSQMVSRSREYDSGMDFKEERLRILSSIKKVKTNLRSSIDERPSDEGVGGNS</sequence>
<feature type="compositionally biased region" description="Low complexity" evidence="2">
    <location>
        <begin position="2361"/>
        <end position="2377"/>
    </location>
</feature>
<dbReference type="EMBL" id="DS469637">
    <property type="protein sequence ID" value="EDO37875.1"/>
    <property type="molecule type" value="Genomic_DNA"/>
</dbReference>
<feature type="compositionally biased region" description="Polar residues" evidence="2">
    <location>
        <begin position="39"/>
        <end position="52"/>
    </location>
</feature>
<gene>
    <name evidence="6" type="ORF">NEMVEDRAFT_v1g244704</name>
</gene>
<dbReference type="InterPro" id="IPR022188">
    <property type="entry name" value="TASOR_DUF3715"/>
</dbReference>
<dbReference type="STRING" id="45351.A7SEJ9"/>
<feature type="compositionally biased region" description="Basic and acidic residues" evidence="2">
    <location>
        <begin position="1609"/>
        <end position="1627"/>
    </location>
</feature>
<evidence type="ECO:0000259" key="4">
    <source>
        <dbReference type="Pfam" id="PF23314"/>
    </source>
</evidence>
<feature type="compositionally biased region" description="Basic and acidic residues" evidence="2">
    <location>
        <begin position="1660"/>
        <end position="1669"/>
    </location>
</feature>
<feature type="region of interest" description="Disordered" evidence="2">
    <location>
        <begin position="893"/>
        <end position="913"/>
    </location>
</feature>
<dbReference type="Pfam" id="PF24630">
    <property type="entry name" value="PIN_TASOR"/>
    <property type="match status" value="1"/>
</dbReference>
<dbReference type="Gene3D" id="3.90.228.10">
    <property type="match status" value="1"/>
</dbReference>
<feature type="region of interest" description="Disordered" evidence="2">
    <location>
        <begin position="1510"/>
        <end position="1732"/>
    </location>
</feature>
<dbReference type="GO" id="GO:0005654">
    <property type="term" value="C:nucleoplasm"/>
    <property type="evidence" value="ECO:0000318"/>
    <property type="project" value="GO_Central"/>
</dbReference>
<feature type="region of interest" description="Disordered" evidence="2">
    <location>
        <begin position="801"/>
        <end position="830"/>
    </location>
</feature>
<dbReference type="HOGENOM" id="CLU_229100_0_0_1"/>
<dbReference type="InParanoid" id="A7SEJ9"/>
<evidence type="ECO:0000259" key="3">
    <source>
        <dbReference type="Pfam" id="PF12509"/>
    </source>
</evidence>
<dbReference type="InterPro" id="IPR056243">
    <property type="entry name" value="TASOR_ab_dom"/>
</dbReference>
<dbReference type="eggNOG" id="ENOG502QUY9">
    <property type="taxonomic scope" value="Eukaryota"/>
</dbReference>
<evidence type="ECO:0000313" key="7">
    <source>
        <dbReference type="Proteomes" id="UP000001593"/>
    </source>
</evidence>
<evidence type="ECO:0000259" key="5">
    <source>
        <dbReference type="Pfam" id="PF24630"/>
    </source>
</evidence>
<feature type="compositionally biased region" description="Polar residues" evidence="2">
    <location>
        <begin position="1560"/>
        <end position="1573"/>
    </location>
</feature>
<feature type="compositionally biased region" description="Basic and acidic residues" evidence="2">
    <location>
        <begin position="1015"/>
        <end position="1044"/>
    </location>
</feature>
<feature type="compositionally biased region" description="Basic and acidic residues" evidence="2">
    <location>
        <begin position="1051"/>
        <end position="1062"/>
    </location>
</feature>
<feature type="region of interest" description="Disordered" evidence="2">
    <location>
        <begin position="1897"/>
        <end position="1916"/>
    </location>
</feature>
<feature type="compositionally biased region" description="Polar residues" evidence="2">
    <location>
        <begin position="1638"/>
        <end position="1653"/>
    </location>
</feature>
<dbReference type="InterPro" id="IPR056242">
    <property type="entry name" value="PIN_TASOR"/>
</dbReference>